<reference evidence="2" key="1">
    <citation type="submission" date="2020-07" db="EMBL/GenBank/DDBJ databases">
        <title>Huge and variable diversity of episymbiotic CPR bacteria and DPANN archaea in groundwater ecosystems.</title>
        <authorList>
            <person name="He C.Y."/>
            <person name="Keren R."/>
            <person name="Whittaker M."/>
            <person name="Farag I.F."/>
            <person name="Doudna J."/>
            <person name="Cate J.H.D."/>
            <person name="Banfield J.F."/>
        </authorList>
    </citation>
    <scope>NUCLEOTIDE SEQUENCE</scope>
    <source>
        <strain evidence="2">NC_groundwater_1482_Ag_S-0.65um_47_24</strain>
    </source>
</reference>
<dbReference type="NCBIfam" id="TIGR00305">
    <property type="entry name" value="putative toxin-antitoxin system toxin component, PIN family"/>
    <property type="match status" value="1"/>
</dbReference>
<feature type="domain" description="PIN" evidence="1">
    <location>
        <begin position="2"/>
        <end position="114"/>
    </location>
</feature>
<dbReference type="PANTHER" id="PTHR34610:SF3">
    <property type="entry name" value="SSL7007 PROTEIN"/>
    <property type="match status" value="1"/>
</dbReference>
<dbReference type="SUPFAM" id="SSF88723">
    <property type="entry name" value="PIN domain-like"/>
    <property type="match status" value="1"/>
</dbReference>
<dbReference type="InterPro" id="IPR029060">
    <property type="entry name" value="PIN-like_dom_sf"/>
</dbReference>
<proteinExistence type="predicted"/>
<dbReference type="InterPro" id="IPR002850">
    <property type="entry name" value="PIN_toxin-like"/>
</dbReference>
<dbReference type="Proteomes" id="UP000772181">
    <property type="component" value="Unassembled WGS sequence"/>
</dbReference>
<organism evidence="2 3">
    <name type="scientific">Tectimicrobiota bacterium</name>
    <dbReference type="NCBI Taxonomy" id="2528274"/>
    <lineage>
        <taxon>Bacteria</taxon>
        <taxon>Pseudomonadati</taxon>
        <taxon>Nitrospinota/Tectimicrobiota group</taxon>
        <taxon>Candidatus Tectimicrobiota</taxon>
    </lineage>
</organism>
<protein>
    <submittedName>
        <fullName evidence="2">Toxin-antitoxin system toxin component, PIN family</fullName>
    </submittedName>
</protein>
<evidence type="ECO:0000259" key="1">
    <source>
        <dbReference type="SMART" id="SM00670"/>
    </source>
</evidence>
<sequence>MLKVVFDTNVIISAALTEEGLPALLLSLTLGGKVSPFISPALIKEYQMVLDRPRFKFDPEEVKGLIEKINQKATLVQPTETLSILNDEPDNRILECALKAKADFIITGNKKHFPFTEFKGIEIVTPREFISKIREI</sequence>
<accession>A0A933LRH7</accession>
<gene>
    <name evidence="2" type="ORF">HY730_08285</name>
</gene>
<dbReference type="PANTHER" id="PTHR34610">
    <property type="entry name" value="SSL7007 PROTEIN"/>
    <property type="match status" value="1"/>
</dbReference>
<name>A0A933LRH7_UNCTE</name>
<dbReference type="Pfam" id="PF13470">
    <property type="entry name" value="PIN_3"/>
    <property type="match status" value="1"/>
</dbReference>
<comment type="caution">
    <text evidence="2">The sequence shown here is derived from an EMBL/GenBank/DDBJ whole genome shotgun (WGS) entry which is preliminary data.</text>
</comment>
<dbReference type="InterPro" id="IPR002716">
    <property type="entry name" value="PIN_dom"/>
</dbReference>
<dbReference type="AlphaFoldDB" id="A0A933LRH7"/>
<evidence type="ECO:0000313" key="3">
    <source>
        <dbReference type="Proteomes" id="UP000772181"/>
    </source>
</evidence>
<evidence type="ECO:0000313" key="2">
    <source>
        <dbReference type="EMBL" id="MBI4596357.1"/>
    </source>
</evidence>
<dbReference type="EMBL" id="JACQWF010000367">
    <property type="protein sequence ID" value="MBI4596357.1"/>
    <property type="molecule type" value="Genomic_DNA"/>
</dbReference>
<dbReference type="SMART" id="SM00670">
    <property type="entry name" value="PINc"/>
    <property type="match status" value="1"/>
</dbReference>